<evidence type="ECO:0000256" key="11">
    <source>
        <dbReference type="ARBA" id="ARBA00022989"/>
    </source>
</evidence>
<dbReference type="GO" id="GO:0071972">
    <property type="term" value="F:peptidoglycan L,D-transpeptidase activity"/>
    <property type="evidence" value="ECO:0007669"/>
    <property type="project" value="TreeGrafter"/>
</dbReference>
<keyword evidence="6" id="KW-0645">Protease</keyword>
<name>A0A4U2Z8I6_9BACT</name>
<evidence type="ECO:0000256" key="13">
    <source>
        <dbReference type="ARBA" id="ARBA00023316"/>
    </source>
</evidence>
<reference evidence="16 17" key="1">
    <citation type="submission" date="2019-04" db="EMBL/GenBank/DDBJ databases">
        <title>Sulfurimonas crateris sp. nov. a facultative anaerobic sulfur-oxidizing chemolithautotrophic bacterium isolated from a terrestrial mud vulcano.</title>
        <authorList>
            <person name="Ratnikova N.M."/>
            <person name="Slobodkin A.I."/>
            <person name="Merkel A.Y."/>
            <person name="Novikov A."/>
            <person name="Bonch-Osmolovskaya E.A."/>
            <person name="Slobodkina G.B."/>
        </authorList>
    </citation>
    <scope>NUCLEOTIDE SEQUENCE [LARGE SCALE GENOMIC DNA]</scope>
    <source>
        <strain evidence="16 17">SN118</strain>
    </source>
</reference>
<dbReference type="SUPFAM" id="SSF56601">
    <property type="entry name" value="beta-lactamase/transpeptidase-like"/>
    <property type="match status" value="1"/>
</dbReference>
<dbReference type="SUPFAM" id="SSF56519">
    <property type="entry name" value="Penicillin binding protein dimerisation domain"/>
    <property type="match status" value="1"/>
</dbReference>
<dbReference type="GO" id="GO:0009002">
    <property type="term" value="F:serine-type D-Ala-D-Ala carboxypeptidase activity"/>
    <property type="evidence" value="ECO:0007669"/>
    <property type="project" value="UniProtKB-EC"/>
</dbReference>
<dbReference type="GO" id="GO:0006508">
    <property type="term" value="P:proteolysis"/>
    <property type="evidence" value="ECO:0007669"/>
    <property type="project" value="UniProtKB-KW"/>
</dbReference>
<proteinExistence type="predicted"/>
<dbReference type="RefSeq" id="WP_137012674.1">
    <property type="nucleotide sequence ID" value="NZ_SZPX01000003.1"/>
</dbReference>
<dbReference type="GO" id="GO:0009252">
    <property type="term" value="P:peptidoglycan biosynthetic process"/>
    <property type="evidence" value="ECO:0007669"/>
    <property type="project" value="UniProtKB-KW"/>
</dbReference>
<evidence type="ECO:0000256" key="5">
    <source>
        <dbReference type="ARBA" id="ARBA00022645"/>
    </source>
</evidence>
<feature type="domain" description="Penicillin-binding protein dimerisation" evidence="15">
    <location>
        <begin position="46"/>
        <end position="221"/>
    </location>
</feature>
<keyword evidence="4" id="KW-0997">Cell inner membrane</keyword>
<evidence type="ECO:0000256" key="7">
    <source>
        <dbReference type="ARBA" id="ARBA00022692"/>
    </source>
</evidence>
<evidence type="ECO:0000256" key="6">
    <source>
        <dbReference type="ARBA" id="ARBA00022670"/>
    </source>
</evidence>
<sequence length="595" mass="67469">MKIKFILFIFIATWLALLVRVFMLSVESNTYYEKLSYDNTIKTEQIPPVRGEILDINNKPVAINELGFKVQLAPHLTLKKNQHIFDEEINNLLKLLPNLDKEKMIKNYKKADSYYNHNFIDIVDFVSYEEIMPVYSILNLREKINIVSSPKRFYPYNEVAAHSIGYVARANKSDIKDDKLQELIGYTGKSGIEKYYNTYLQGEAGKREIKVNANNQEIEELSSEPAVENRKLKLNIDIELQKYISSLFVKKSGAVVVMGLDGAILSASSFPEYDLNTFVAGISHEEWDRLSNSLEKPFTNKLVHGLYPPGSVIKTGLGLIYITAPEIGPNWGVYCTASMPLGKRVFRCWKKDGHGNTGITKAIRESCDDYFYKGSIQLGIKKMSDGLIRYGLGRKTGVDLPNEFIGTVPSREWKRKKYNKAWYIGETVNTSIGQGDFLTTPMQMAQFTALMATAKLPKPHFAKMIGDEEVKPEFEEVLDEDELRKLPIIQKAMYEVCNYPSGTATNYLSSKVKIAGKTGTAQVVGILQDIEERELEHEMEYYTRSHAWFATYGPYEDPKYVVLVMVEHGGHGGAAAGKIVSNIYNKLLEMGYIKK</sequence>
<keyword evidence="10" id="KW-0573">Peptidoglycan synthesis</keyword>
<keyword evidence="12" id="KW-0472">Membrane</keyword>
<protein>
    <submittedName>
        <fullName evidence="16">Penicillin-binding protein 2</fullName>
        <ecNumber evidence="16">3.4.16.4</ecNumber>
    </submittedName>
</protein>
<evidence type="ECO:0000256" key="2">
    <source>
        <dbReference type="ARBA" id="ARBA00004236"/>
    </source>
</evidence>
<evidence type="ECO:0000259" key="15">
    <source>
        <dbReference type="Pfam" id="PF03717"/>
    </source>
</evidence>
<dbReference type="GO" id="GO:0008360">
    <property type="term" value="P:regulation of cell shape"/>
    <property type="evidence" value="ECO:0007669"/>
    <property type="project" value="UniProtKB-KW"/>
</dbReference>
<evidence type="ECO:0000256" key="9">
    <source>
        <dbReference type="ARBA" id="ARBA00022960"/>
    </source>
</evidence>
<accession>A0A4U2Z8I6</accession>
<dbReference type="Proteomes" id="UP000309561">
    <property type="component" value="Unassembled WGS sequence"/>
</dbReference>
<feature type="domain" description="Penicillin-binding protein transpeptidase" evidence="14">
    <location>
        <begin position="254"/>
        <end position="584"/>
    </location>
</feature>
<organism evidence="16 17">
    <name type="scientific">Sulfurimonas crateris</name>
    <dbReference type="NCBI Taxonomy" id="2574727"/>
    <lineage>
        <taxon>Bacteria</taxon>
        <taxon>Pseudomonadati</taxon>
        <taxon>Campylobacterota</taxon>
        <taxon>Epsilonproteobacteria</taxon>
        <taxon>Campylobacterales</taxon>
        <taxon>Sulfurimonadaceae</taxon>
        <taxon>Sulfurimonas</taxon>
    </lineage>
</organism>
<gene>
    <name evidence="16" type="primary">mrdA</name>
    <name evidence="16" type="ORF">FCU45_04370</name>
</gene>
<evidence type="ECO:0000256" key="8">
    <source>
        <dbReference type="ARBA" id="ARBA00022801"/>
    </source>
</evidence>
<keyword evidence="5 16" id="KW-0121">Carboxypeptidase</keyword>
<evidence type="ECO:0000256" key="12">
    <source>
        <dbReference type="ARBA" id="ARBA00023136"/>
    </source>
</evidence>
<keyword evidence="9" id="KW-0133">Cell shape</keyword>
<keyword evidence="8 16" id="KW-0378">Hydrolase</keyword>
<dbReference type="GO" id="GO:0005886">
    <property type="term" value="C:plasma membrane"/>
    <property type="evidence" value="ECO:0007669"/>
    <property type="project" value="UniProtKB-SubCell"/>
</dbReference>
<dbReference type="EMBL" id="SZPX01000003">
    <property type="protein sequence ID" value="TKI69852.1"/>
    <property type="molecule type" value="Genomic_DNA"/>
</dbReference>
<dbReference type="PANTHER" id="PTHR30627:SF2">
    <property type="entry name" value="PEPTIDOGLYCAN D,D-TRANSPEPTIDASE MRDA"/>
    <property type="match status" value="1"/>
</dbReference>
<dbReference type="InterPro" id="IPR036138">
    <property type="entry name" value="PBP_dimer_sf"/>
</dbReference>
<keyword evidence="17" id="KW-1185">Reference proteome</keyword>
<dbReference type="AlphaFoldDB" id="A0A4U2Z8I6"/>
<dbReference type="InterPro" id="IPR017790">
    <property type="entry name" value="Penicillin-binding_protein_2"/>
</dbReference>
<keyword evidence="13" id="KW-0961">Cell wall biogenesis/degradation</keyword>
<dbReference type="OrthoDB" id="9766847at2"/>
<dbReference type="GO" id="GO:0071555">
    <property type="term" value="P:cell wall organization"/>
    <property type="evidence" value="ECO:0007669"/>
    <property type="project" value="UniProtKB-KW"/>
</dbReference>
<dbReference type="InterPro" id="IPR005311">
    <property type="entry name" value="PBP_dimer"/>
</dbReference>
<dbReference type="Pfam" id="PF00905">
    <property type="entry name" value="Transpeptidase"/>
    <property type="match status" value="1"/>
</dbReference>
<dbReference type="EC" id="3.4.16.4" evidence="16"/>
<dbReference type="GO" id="GO:0008658">
    <property type="term" value="F:penicillin binding"/>
    <property type="evidence" value="ECO:0007669"/>
    <property type="project" value="InterPro"/>
</dbReference>
<comment type="caution">
    <text evidence="16">The sequence shown here is derived from an EMBL/GenBank/DDBJ whole genome shotgun (WGS) entry which is preliminary data.</text>
</comment>
<evidence type="ECO:0000256" key="1">
    <source>
        <dbReference type="ARBA" id="ARBA00004167"/>
    </source>
</evidence>
<keyword evidence="11" id="KW-1133">Transmembrane helix</keyword>
<dbReference type="Gene3D" id="3.90.1310.10">
    <property type="entry name" value="Penicillin-binding protein 2a (Domain 2)"/>
    <property type="match status" value="1"/>
</dbReference>
<evidence type="ECO:0000256" key="3">
    <source>
        <dbReference type="ARBA" id="ARBA00022475"/>
    </source>
</evidence>
<evidence type="ECO:0000313" key="17">
    <source>
        <dbReference type="Proteomes" id="UP000309561"/>
    </source>
</evidence>
<dbReference type="PANTHER" id="PTHR30627">
    <property type="entry name" value="PEPTIDOGLYCAN D,D-TRANSPEPTIDASE"/>
    <property type="match status" value="1"/>
</dbReference>
<dbReference type="InterPro" id="IPR001460">
    <property type="entry name" value="PCN-bd_Tpept"/>
</dbReference>
<evidence type="ECO:0000313" key="16">
    <source>
        <dbReference type="EMBL" id="TKI69852.1"/>
    </source>
</evidence>
<dbReference type="Gene3D" id="3.30.1390.30">
    <property type="entry name" value="Penicillin-binding protein 2a, domain 3"/>
    <property type="match status" value="1"/>
</dbReference>
<evidence type="ECO:0000256" key="4">
    <source>
        <dbReference type="ARBA" id="ARBA00022519"/>
    </source>
</evidence>
<evidence type="ECO:0000256" key="10">
    <source>
        <dbReference type="ARBA" id="ARBA00022984"/>
    </source>
</evidence>
<dbReference type="NCBIfam" id="TIGR03423">
    <property type="entry name" value="pbp2_mrdA"/>
    <property type="match status" value="1"/>
</dbReference>
<comment type="subcellular location">
    <subcellularLocation>
        <location evidence="2">Cell membrane</location>
    </subcellularLocation>
    <subcellularLocation>
        <location evidence="1">Membrane</location>
        <topology evidence="1">Single-pass membrane protein</topology>
    </subcellularLocation>
</comment>
<keyword evidence="3" id="KW-1003">Cell membrane</keyword>
<dbReference type="Gene3D" id="3.40.710.10">
    <property type="entry name" value="DD-peptidase/beta-lactamase superfamily"/>
    <property type="match status" value="1"/>
</dbReference>
<dbReference type="InterPro" id="IPR050515">
    <property type="entry name" value="Beta-lactam/transpept"/>
</dbReference>
<evidence type="ECO:0000259" key="14">
    <source>
        <dbReference type="Pfam" id="PF00905"/>
    </source>
</evidence>
<keyword evidence="7" id="KW-0812">Transmembrane</keyword>
<dbReference type="Pfam" id="PF03717">
    <property type="entry name" value="PBP_dimer"/>
    <property type="match status" value="1"/>
</dbReference>
<dbReference type="InterPro" id="IPR012338">
    <property type="entry name" value="Beta-lactam/transpept-like"/>
</dbReference>